<dbReference type="EC" id="3.6.4.13" evidence="7"/>
<dbReference type="InterPro" id="IPR000629">
    <property type="entry name" value="RNA-helicase_DEAD-box_CS"/>
</dbReference>
<feature type="compositionally biased region" description="Polar residues" evidence="8">
    <location>
        <begin position="50"/>
        <end position="61"/>
    </location>
</feature>
<feature type="region of interest" description="Disordered" evidence="8">
    <location>
        <begin position="513"/>
        <end position="544"/>
    </location>
</feature>
<feature type="compositionally biased region" description="Basic and acidic residues" evidence="8">
    <location>
        <begin position="746"/>
        <end position="761"/>
    </location>
</feature>
<dbReference type="SUPFAM" id="SSF52540">
    <property type="entry name" value="P-loop containing nucleoside triphosphate hydrolases"/>
    <property type="match status" value="2"/>
</dbReference>
<evidence type="ECO:0000313" key="12">
    <source>
        <dbReference type="EMBL" id="CAE7220482.1"/>
    </source>
</evidence>
<evidence type="ECO:0000256" key="6">
    <source>
        <dbReference type="PROSITE-ProRule" id="PRU00552"/>
    </source>
</evidence>
<comment type="domain">
    <text evidence="7">The Q motif is unique to and characteristic of the DEAD box family of RNA helicases and controls ATP binding and hydrolysis.</text>
</comment>
<evidence type="ECO:0000259" key="9">
    <source>
        <dbReference type="PROSITE" id="PS51192"/>
    </source>
</evidence>
<evidence type="ECO:0000256" key="1">
    <source>
        <dbReference type="ARBA" id="ARBA00022741"/>
    </source>
</evidence>
<evidence type="ECO:0000256" key="2">
    <source>
        <dbReference type="ARBA" id="ARBA00022801"/>
    </source>
</evidence>
<dbReference type="Pfam" id="PF13959">
    <property type="entry name" value="CTE_SPB4"/>
    <property type="match status" value="1"/>
</dbReference>
<dbReference type="InterPro" id="IPR014014">
    <property type="entry name" value="RNA_helicase_DEAD_Q_motif"/>
</dbReference>
<evidence type="ECO:0000256" key="8">
    <source>
        <dbReference type="SAM" id="MobiDB-lite"/>
    </source>
</evidence>
<dbReference type="InterPro" id="IPR001650">
    <property type="entry name" value="Helicase_C-like"/>
</dbReference>
<proteinExistence type="inferred from homology"/>
<dbReference type="SMART" id="SM00487">
    <property type="entry name" value="DEXDc"/>
    <property type="match status" value="1"/>
</dbReference>
<keyword evidence="4 7" id="KW-0067">ATP-binding</keyword>
<dbReference type="PANTHER" id="PTHR24031">
    <property type="entry name" value="RNA HELICASE"/>
    <property type="match status" value="1"/>
</dbReference>
<dbReference type="SMART" id="SM01178">
    <property type="entry name" value="DUF4217"/>
    <property type="match status" value="1"/>
</dbReference>
<dbReference type="Pfam" id="PF00270">
    <property type="entry name" value="DEAD"/>
    <property type="match status" value="1"/>
</dbReference>
<comment type="function">
    <text evidence="7">RNA helicase.</text>
</comment>
<dbReference type="Gene3D" id="3.40.50.300">
    <property type="entry name" value="P-loop containing nucleotide triphosphate hydrolases"/>
    <property type="match status" value="2"/>
</dbReference>
<evidence type="ECO:0000313" key="13">
    <source>
        <dbReference type="Proteomes" id="UP000649617"/>
    </source>
</evidence>
<feature type="short sequence motif" description="Q motif" evidence="6">
    <location>
        <begin position="176"/>
        <end position="204"/>
    </location>
</feature>
<keyword evidence="2 7" id="KW-0378">Hydrolase</keyword>
<dbReference type="InterPro" id="IPR025313">
    <property type="entry name" value="SPB4-like_CTE"/>
</dbReference>
<comment type="catalytic activity">
    <reaction evidence="7">
        <text>ATP + H2O = ADP + phosphate + H(+)</text>
        <dbReference type="Rhea" id="RHEA:13065"/>
        <dbReference type="ChEBI" id="CHEBI:15377"/>
        <dbReference type="ChEBI" id="CHEBI:15378"/>
        <dbReference type="ChEBI" id="CHEBI:30616"/>
        <dbReference type="ChEBI" id="CHEBI:43474"/>
        <dbReference type="ChEBI" id="CHEBI:456216"/>
        <dbReference type="EC" id="3.6.4.13"/>
    </reaction>
</comment>
<feature type="domain" description="Helicase C-terminal" evidence="10">
    <location>
        <begin position="442"/>
        <end position="665"/>
    </location>
</feature>
<keyword evidence="3 7" id="KW-0347">Helicase</keyword>
<dbReference type="PROSITE" id="PS51192">
    <property type="entry name" value="HELICASE_ATP_BIND_1"/>
    <property type="match status" value="1"/>
</dbReference>
<dbReference type="InterPro" id="IPR011545">
    <property type="entry name" value="DEAD/DEAH_box_helicase_dom"/>
</dbReference>
<dbReference type="InterPro" id="IPR027417">
    <property type="entry name" value="P-loop_NTPase"/>
</dbReference>
<sequence length="821" mass="88293">MDDLSINISGLAPAAARTVAALRPRGPKRQSTLSRSPDAKHAKRGAGRSTAAQQIPGGTNTDSDELRKPRQELKPKKKPKRVESEWKSKQVQVLEAWKRTAAAQVKDPRASTEDPPPPATKQASIKRGKRAKKDAFPAGQESPLPDSKTKKPKVRSPSEGPPDSAKLKKGGIVSDTAFAALKLNESLLRQLEYLGFADCTPIQALAIPRALTGKRDVLLRAPTGSGKTLAFLLPVLHQLLVSPGGLDRRKGTLATVLSPTKELALQTLKVASDLARMVPSLVCGAVAGGEKPKSEKARIRKGVVLLCATPGRLAYHLEHTAMFVVRNIRCLVLDEADRLLDMGFEPQIRSIHKKVLEAAQEGENSESLTGPVQTLLVSATLVPAVRQLADFCLRPKAFWADAEADPKQEVSESGTVAVGQELNFAAPSTLTQWYCVVPGKERLTALLAALLSRVGDKKSIVFFSTGASVDFHCDLLQDASWPPRGGVQKKTEGPAIKKLRGRFVGLAKDAKMLREEDEEDDEEDEEEEAAPDGLEETGTGTGSGDKMFLKTKIFKLHGSLSKEERAGYIADFLKVAGGVLLASDAASRGLDFPQIDWIIQYDPPQRTEEYLHRVGRTARIGKQGSALLFLQPSELGFLDVLRGRGLADLREMTLEDLVVGVRSKAPPALAGFRDLQALLSGHLASRVAGQAALAARARSGFLASLKAYRSFPRELRAAFPFGQLHLGHLATSFALREAPREVVQKNRYDRAAEEGPAETKSKGRTGRAQGSDRRKGSGKTKGTKGTKGAKGAGNGKAPQSGKSRKGKSKSGLGSMDDEFAA</sequence>
<reference evidence="12" key="1">
    <citation type="submission" date="2021-02" db="EMBL/GenBank/DDBJ databases">
        <authorList>
            <person name="Dougan E. K."/>
            <person name="Rhodes N."/>
            <person name="Thang M."/>
            <person name="Chan C."/>
        </authorList>
    </citation>
    <scope>NUCLEOTIDE SEQUENCE</scope>
</reference>
<comment type="caution">
    <text evidence="12">The sequence shown here is derived from an EMBL/GenBank/DDBJ whole genome shotgun (WGS) entry which is preliminary data.</text>
</comment>
<dbReference type="PROSITE" id="PS00039">
    <property type="entry name" value="DEAD_ATP_HELICASE"/>
    <property type="match status" value="1"/>
</dbReference>
<keyword evidence="1 7" id="KW-0547">Nucleotide-binding</keyword>
<feature type="compositionally biased region" description="Acidic residues" evidence="8">
    <location>
        <begin position="515"/>
        <end position="535"/>
    </location>
</feature>
<evidence type="ECO:0000259" key="11">
    <source>
        <dbReference type="PROSITE" id="PS51195"/>
    </source>
</evidence>
<keyword evidence="5 7" id="KW-0694">RNA-binding</keyword>
<dbReference type="GO" id="GO:0016787">
    <property type="term" value="F:hydrolase activity"/>
    <property type="evidence" value="ECO:0007669"/>
    <property type="project" value="UniProtKB-KW"/>
</dbReference>
<dbReference type="OrthoDB" id="422663at2759"/>
<feature type="compositionally biased region" description="Basic and acidic residues" evidence="8">
    <location>
        <begin position="64"/>
        <end position="74"/>
    </location>
</feature>
<evidence type="ECO:0000259" key="10">
    <source>
        <dbReference type="PROSITE" id="PS51194"/>
    </source>
</evidence>
<organism evidence="12 13">
    <name type="scientific">Symbiodinium pilosum</name>
    <name type="common">Dinoflagellate</name>
    <dbReference type="NCBI Taxonomy" id="2952"/>
    <lineage>
        <taxon>Eukaryota</taxon>
        <taxon>Sar</taxon>
        <taxon>Alveolata</taxon>
        <taxon>Dinophyceae</taxon>
        <taxon>Suessiales</taxon>
        <taxon>Symbiodiniaceae</taxon>
        <taxon>Symbiodinium</taxon>
    </lineage>
</organism>
<dbReference type="Pfam" id="PF00271">
    <property type="entry name" value="Helicase_C"/>
    <property type="match status" value="1"/>
</dbReference>
<dbReference type="AlphaFoldDB" id="A0A812K478"/>
<feature type="domain" description="Helicase ATP-binding" evidence="9">
    <location>
        <begin position="208"/>
        <end position="399"/>
    </location>
</feature>
<dbReference type="CDD" id="cd18787">
    <property type="entry name" value="SF2_C_DEAD"/>
    <property type="match status" value="1"/>
</dbReference>
<comment type="similarity">
    <text evidence="7">Belongs to the DEAD box helicase family.</text>
</comment>
<feature type="region of interest" description="Disordered" evidence="8">
    <location>
        <begin position="19"/>
        <end position="169"/>
    </location>
</feature>
<dbReference type="PROSITE" id="PS51194">
    <property type="entry name" value="HELICASE_CTER"/>
    <property type="match status" value="1"/>
</dbReference>
<dbReference type="InterPro" id="IPR014001">
    <property type="entry name" value="Helicase_ATP-bd"/>
</dbReference>
<dbReference type="EMBL" id="CAJNIZ010003259">
    <property type="protein sequence ID" value="CAE7220482.1"/>
    <property type="molecule type" value="Genomic_DNA"/>
</dbReference>
<evidence type="ECO:0000256" key="3">
    <source>
        <dbReference type="ARBA" id="ARBA00022806"/>
    </source>
</evidence>
<feature type="domain" description="DEAD-box RNA helicase Q" evidence="11">
    <location>
        <begin position="176"/>
        <end position="204"/>
    </location>
</feature>
<keyword evidence="13" id="KW-1185">Reference proteome</keyword>
<gene>
    <name evidence="12" type="primary">RH17</name>
    <name evidence="12" type="ORF">SPIL2461_LOCUS2876</name>
</gene>
<evidence type="ECO:0000256" key="5">
    <source>
        <dbReference type="ARBA" id="ARBA00022884"/>
    </source>
</evidence>
<dbReference type="GO" id="GO:0005524">
    <property type="term" value="F:ATP binding"/>
    <property type="evidence" value="ECO:0007669"/>
    <property type="project" value="UniProtKB-UniRule"/>
</dbReference>
<evidence type="ECO:0000256" key="4">
    <source>
        <dbReference type="ARBA" id="ARBA00022840"/>
    </source>
</evidence>
<dbReference type="Proteomes" id="UP000649617">
    <property type="component" value="Unassembled WGS sequence"/>
</dbReference>
<feature type="region of interest" description="Disordered" evidence="8">
    <location>
        <begin position="746"/>
        <end position="821"/>
    </location>
</feature>
<name>A0A812K478_SYMPI</name>
<dbReference type="PROSITE" id="PS51195">
    <property type="entry name" value="Q_MOTIF"/>
    <property type="match status" value="1"/>
</dbReference>
<dbReference type="GO" id="GO:0003723">
    <property type="term" value="F:RNA binding"/>
    <property type="evidence" value="ECO:0007669"/>
    <property type="project" value="UniProtKB-UniRule"/>
</dbReference>
<dbReference type="GO" id="GO:0003724">
    <property type="term" value="F:RNA helicase activity"/>
    <property type="evidence" value="ECO:0007669"/>
    <property type="project" value="UniProtKB-EC"/>
</dbReference>
<protein>
    <recommendedName>
        <fullName evidence="7">ATP-dependent RNA helicase</fullName>
        <ecNumber evidence="7">3.6.4.13</ecNumber>
    </recommendedName>
</protein>
<dbReference type="SMART" id="SM00490">
    <property type="entry name" value="HELICc"/>
    <property type="match status" value="1"/>
</dbReference>
<evidence type="ECO:0000256" key="7">
    <source>
        <dbReference type="RuleBase" id="RU365068"/>
    </source>
</evidence>
<accession>A0A812K478</accession>